<comment type="caution">
    <text evidence="2">The sequence shown here is derived from an EMBL/GenBank/DDBJ whole genome shotgun (WGS) entry which is preliminary data.</text>
</comment>
<evidence type="ECO:0000313" key="3">
    <source>
        <dbReference type="Proteomes" id="UP001224661"/>
    </source>
</evidence>
<keyword evidence="1" id="KW-0472">Membrane</keyword>
<evidence type="ECO:0000313" key="2">
    <source>
        <dbReference type="EMBL" id="MDI3389518.1"/>
    </source>
</evidence>
<feature type="transmembrane region" description="Helical" evidence="1">
    <location>
        <begin position="208"/>
        <end position="226"/>
    </location>
</feature>
<dbReference type="EMBL" id="JASCIR010000029">
    <property type="protein sequence ID" value="MDI3389518.1"/>
    <property type="molecule type" value="Genomic_DNA"/>
</dbReference>
<keyword evidence="1" id="KW-1133">Transmembrane helix</keyword>
<dbReference type="RefSeq" id="WP_282515983.1">
    <property type="nucleotide sequence ID" value="NZ_JASCIR010000029.1"/>
</dbReference>
<dbReference type="Proteomes" id="UP001224661">
    <property type="component" value="Unassembled WGS sequence"/>
</dbReference>
<gene>
    <name evidence="2" type="ORF">QIS99_25475</name>
</gene>
<feature type="transmembrane region" description="Helical" evidence="1">
    <location>
        <begin position="182"/>
        <end position="202"/>
    </location>
</feature>
<sequence>MLTAVVRETSSLFDRRFLLNALLPVLITLSLLTGVVISTLTDPARMWREWNNLDATLRVLAGTGAVVVSVVLAAVVSGRSQSLIRCYEGLWPGRLGDAVMLPGRRWHRRRARRLGFDRAVSDYPADMRDIMPTRLGNILRAAESYPHERYGLDAVVTWPRLFPLLPEGLAAALVAARAEIEFHVTISALASLVAVGAGGWLAAVNGPAWLFLTCYWAGAATAWLTYRGALAPARLYGEHVRVAFDLYRQELLTHLGIEGDERDQWARLNHFWYRNIPMETPLLPHPDGPEDDVPEEPSWPAFPPQLPTWSLIILSGLLVVWLR</sequence>
<protein>
    <submittedName>
        <fullName evidence="2">Uncharacterized protein</fullName>
    </submittedName>
</protein>
<reference evidence="2 3" key="1">
    <citation type="submission" date="2023-05" db="EMBL/GenBank/DDBJ databases">
        <title>Draft genome sequence of Streptomyces sp. B-S-A8 isolated from a cave soil in Thailand.</title>
        <authorList>
            <person name="Chamroensaksri N."/>
            <person name="Muangham S."/>
        </authorList>
    </citation>
    <scope>NUCLEOTIDE SEQUENCE [LARGE SCALE GENOMIC DNA]</scope>
    <source>
        <strain evidence="2 3">B-S-A8</strain>
    </source>
</reference>
<keyword evidence="1" id="KW-0812">Transmembrane</keyword>
<name>A0ABT6RYM6_9ACTN</name>
<keyword evidence="3" id="KW-1185">Reference proteome</keyword>
<organism evidence="2 3">
    <name type="scientific">Streptomyces solicavernae</name>
    <dbReference type="NCBI Taxonomy" id="3043614"/>
    <lineage>
        <taxon>Bacteria</taxon>
        <taxon>Bacillati</taxon>
        <taxon>Actinomycetota</taxon>
        <taxon>Actinomycetes</taxon>
        <taxon>Kitasatosporales</taxon>
        <taxon>Streptomycetaceae</taxon>
        <taxon>Streptomyces</taxon>
    </lineage>
</organism>
<feature type="transmembrane region" description="Helical" evidence="1">
    <location>
        <begin position="17"/>
        <end position="37"/>
    </location>
</feature>
<evidence type="ECO:0000256" key="1">
    <source>
        <dbReference type="SAM" id="Phobius"/>
    </source>
</evidence>
<accession>A0ABT6RYM6</accession>
<proteinExistence type="predicted"/>
<feature type="transmembrane region" description="Helical" evidence="1">
    <location>
        <begin position="57"/>
        <end position="76"/>
    </location>
</feature>